<dbReference type="SUPFAM" id="SSF82171">
    <property type="entry name" value="DPP6 N-terminal domain-like"/>
    <property type="match status" value="2"/>
</dbReference>
<dbReference type="SUPFAM" id="SSF52129">
    <property type="entry name" value="Caspase-like"/>
    <property type="match status" value="1"/>
</dbReference>
<dbReference type="Pfam" id="PF00656">
    <property type="entry name" value="Peptidase_C14"/>
    <property type="match status" value="1"/>
</dbReference>
<evidence type="ECO:0000256" key="2">
    <source>
        <dbReference type="SAM" id="MobiDB-lite"/>
    </source>
</evidence>
<gene>
    <name evidence="6" type="ORF">ElP_53920</name>
</gene>
<keyword evidence="3" id="KW-1133">Transmembrane helix</keyword>
<dbReference type="GO" id="GO:0004197">
    <property type="term" value="F:cysteine-type endopeptidase activity"/>
    <property type="evidence" value="ECO:0007669"/>
    <property type="project" value="InterPro"/>
</dbReference>
<dbReference type="InterPro" id="IPR001680">
    <property type="entry name" value="WD40_rpt"/>
</dbReference>
<dbReference type="InterPro" id="IPR011600">
    <property type="entry name" value="Pept_C14_caspase"/>
</dbReference>
<name>A0A518H9D7_9BACT</name>
<keyword evidence="1" id="KW-0853">WD repeat</keyword>
<feature type="domain" description="Peptidase C14 caspase" evidence="4">
    <location>
        <begin position="6"/>
        <end position="246"/>
    </location>
</feature>
<evidence type="ECO:0000256" key="1">
    <source>
        <dbReference type="PROSITE-ProRule" id="PRU00221"/>
    </source>
</evidence>
<dbReference type="InterPro" id="IPR029030">
    <property type="entry name" value="Caspase-like_dom_sf"/>
</dbReference>
<feature type="transmembrane region" description="Helical" evidence="3">
    <location>
        <begin position="1752"/>
        <end position="1774"/>
    </location>
</feature>
<keyword evidence="7" id="KW-1185">Reference proteome</keyword>
<dbReference type="KEGG" id="tpla:ElP_53920"/>
<evidence type="ECO:0000259" key="4">
    <source>
        <dbReference type="Pfam" id="PF00656"/>
    </source>
</evidence>
<sequence length="1907" mass="207439">MDRVERRLALIVGINQYRKVRPLQTAVGDARCLAKLLRVHHGYSVELLDKDVTLGRLRSWLVERLRDAPEGGRLMFYFAGHGFAEDGDRGPNGFLVPEDGDPDDVSTFLSMGELYEALIGLPCWHLLAVLDCCFAGSFRWSATRDLVPARGGVLHRERYERFLRSPAWQVLTSASYNQRARDVVSRRVFGDRGSTPEGHSPFAAALLEGLRGAADQRLLTLADGRPVKSGVITATDLYQYVRDRVEPEFADDALPQTPNLWLLSARHGVGEYVFEAPGFDPKCLEPAPPLNEQANPYRGLRPYEPEHRDLFCGREVATAELLAQVLDWPLTAVVGASGTGKSSLVKAGLLPQLGDAGGWHILGPIRPGAAPLKALAAALAGAPAPIVAAVAESGGGDDPLAEALAGDPFTAPGSILLCLDQCEELFAPQISEEVRERFLRRLARALERHPARLRVVLTILSDYERRLVDSEVLGRYWPEARFEVATPLPEELRRVIMAPAAERVVFVPEELVERLINEFYQSPGVLPLLSFTLDQLYMDRIRADDGDRELKVADLDKLGGVRGAVSTRANDLYQDLGWAEQATLRRVVLRMVDARGVEVTRRRVTAADLDYADSAEAARAHSVADLLVAQRLVVRDEEKDTGGRGVTVYEPAHDALVRGWYRLNDWIKDAQARGPILDLLPRLTEAVGEWERQSGEARDLYLWHNHPLLDQAQAIAAGPEPWVNAREADFIRRSANLRERQARRRLRIALAVIASLIVLSTAALWQRNRARQQTTIAIREASDARFSLSNNLAARAEEQPDRHPQRSALLAMEALRVTLAAGEPRAPVAEEALRRALGNLGGRALRAHASGLGTAAFSPDGHWLATSSADGRTARLWRRADEFSAADPIVLEVPETSVGDVTFSPEGRWVATGGRGAPVRLWDLAGIRDAPPAPAPVTGTRPGQVLAFSADGRRLVTAGEGSFVPAFELWTLGPRGVAAGPVVLSHDVRADSAAFSPDGRWLVTVSWNEFRRRTARLWELGTDGEAPRGIPLERPGDGVSDWRFDRNSRWLVLAGTGEFAALYPLFAEEPASRPVVLPGLYLVTPGSGSQRRGVIALSPDGHWLVTGGDRSTRLWDLTADDPLKPGPTNLTSKAEDALVAIEQAEFRRDGRWLALVGGGRLELWDVDSAPRPFRVLRSGPDVSLTVSTFSSTTGAAFSPDGRWLVEFGRDAITAVLHDLASVAESPSAGRDLSPIELKGLESGVESAAFSPDGRWLALRSRDPALRLWDLDAKEFVASPVALGRVRPRTSSEDPTLPVRVGFSEDGRWLITSDRAEGPRLWNLEARHIAAGPVAFPDGAGGLVAMEFGRGGRWLVTSARGGAVTLWALGRGGPAGPRVVGRARGRGEVDLDPPFQISPDGRWLFVRLDPSGSPRLHDLDALESASVSYPLPNPGDYPPSAMFSSDGRFLVTSRLEGVPSLNTTLNVRRFWSLTDHGPAGGCIIPSGGRPAEAVVFSPDGRWLVSSGDGSRPADLWDMGTTGISRPVASIPDVRVGPGALIFSPNGRWLASTREFRKVAELRSLDPDGRPGPPMTLVRLSNDNDDDIDRLVFSPDSHWLALGGRRAARVCDLAARDIPAAVVELPSVRFGSQLKPVFSPDGTRLYVGSDLAETAQLWDMNGFGRMSVPVELQGGSADAVAFSPDGRWLGTSSEFRRPAKLWPLRLDELLSVAREATGRDLTRGEWVQYFAGRPYRPTLSDPVLSGGGTMGTGAGWRIATIWVVASLWFLHWLILVPWTEALAVLKRGAWIYAVLLDLIAWLAAAVTVGPAQALLLAAALPGLALLGGWVQTLSGWRPSVASLEGAALRWQLRMQSLVSQLGTPASTTRGRFLRTRRLLRCLLGPTPDALPAPGDDLPRVGGRRDHLVS</sequence>
<feature type="domain" description="Novel STAND NTPase 1" evidence="5">
    <location>
        <begin position="296"/>
        <end position="694"/>
    </location>
</feature>
<reference evidence="6 7" key="1">
    <citation type="submission" date="2019-02" db="EMBL/GenBank/DDBJ databases">
        <title>Deep-cultivation of Planctomycetes and their phenomic and genomic characterization uncovers novel biology.</title>
        <authorList>
            <person name="Wiegand S."/>
            <person name="Jogler M."/>
            <person name="Boedeker C."/>
            <person name="Pinto D."/>
            <person name="Vollmers J."/>
            <person name="Rivas-Marin E."/>
            <person name="Kohn T."/>
            <person name="Peeters S.H."/>
            <person name="Heuer A."/>
            <person name="Rast P."/>
            <person name="Oberbeckmann S."/>
            <person name="Bunk B."/>
            <person name="Jeske O."/>
            <person name="Meyerdierks A."/>
            <person name="Storesund J.E."/>
            <person name="Kallscheuer N."/>
            <person name="Luecker S."/>
            <person name="Lage O.M."/>
            <person name="Pohl T."/>
            <person name="Merkel B.J."/>
            <person name="Hornburger P."/>
            <person name="Mueller R.-W."/>
            <person name="Bruemmer F."/>
            <person name="Labrenz M."/>
            <person name="Spormann A.M."/>
            <person name="Op den Camp H."/>
            <person name="Overmann J."/>
            <person name="Amann R."/>
            <person name="Jetten M.S.M."/>
            <person name="Mascher T."/>
            <person name="Medema M.H."/>
            <person name="Devos D.P."/>
            <person name="Kaster A.-K."/>
            <person name="Ovreas L."/>
            <person name="Rohde M."/>
            <person name="Galperin M.Y."/>
            <person name="Jogler C."/>
        </authorList>
    </citation>
    <scope>NUCLEOTIDE SEQUENCE [LARGE SCALE GENOMIC DNA]</scope>
    <source>
        <strain evidence="6 7">ElP</strain>
    </source>
</reference>
<feature type="region of interest" description="Disordered" evidence="2">
    <location>
        <begin position="1888"/>
        <end position="1907"/>
    </location>
</feature>
<dbReference type="SMART" id="SM00320">
    <property type="entry name" value="WD40"/>
    <property type="match status" value="8"/>
</dbReference>
<dbReference type="PROSITE" id="PS50294">
    <property type="entry name" value="WD_REPEATS_REGION"/>
    <property type="match status" value="2"/>
</dbReference>
<dbReference type="SUPFAM" id="SSF52540">
    <property type="entry name" value="P-loop containing nucleoside triphosphate hydrolases"/>
    <property type="match status" value="1"/>
</dbReference>
<keyword evidence="3" id="KW-0812">Transmembrane</keyword>
<dbReference type="PROSITE" id="PS50082">
    <property type="entry name" value="WD_REPEATS_2"/>
    <property type="match status" value="2"/>
</dbReference>
<evidence type="ECO:0000256" key="3">
    <source>
        <dbReference type="SAM" id="Phobius"/>
    </source>
</evidence>
<dbReference type="GO" id="GO:0006508">
    <property type="term" value="P:proteolysis"/>
    <property type="evidence" value="ECO:0007669"/>
    <property type="project" value="InterPro"/>
</dbReference>
<feature type="transmembrane region" description="Helical" evidence="3">
    <location>
        <begin position="1786"/>
        <end position="1805"/>
    </location>
</feature>
<dbReference type="Proteomes" id="UP000317835">
    <property type="component" value="Chromosome"/>
</dbReference>
<dbReference type="Gene3D" id="2.130.10.10">
    <property type="entry name" value="YVTN repeat-like/Quinoprotein amine dehydrogenase"/>
    <property type="match status" value="4"/>
</dbReference>
<dbReference type="PANTHER" id="PTHR19879:SF9">
    <property type="entry name" value="TRANSCRIPTION INITIATION FACTOR TFIID SUBUNIT 5"/>
    <property type="match status" value="1"/>
</dbReference>
<evidence type="ECO:0000313" key="6">
    <source>
        <dbReference type="EMBL" id="QDV37453.1"/>
    </source>
</evidence>
<proteinExistence type="predicted"/>
<dbReference type="RefSeq" id="WP_197446383.1">
    <property type="nucleotide sequence ID" value="NZ_CP036426.1"/>
</dbReference>
<dbReference type="InterPro" id="IPR015943">
    <property type="entry name" value="WD40/YVTN_repeat-like_dom_sf"/>
</dbReference>
<feature type="repeat" description="WD" evidence="1">
    <location>
        <begin position="891"/>
        <end position="924"/>
    </location>
</feature>
<dbReference type="InterPro" id="IPR027417">
    <property type="entry name" value="P-loop_NTPase"/>
</dbReference>
<evidence type="ECO:0000313" key="7">
    <source>
        <dbReference type="Proteomes" id="UP000317835"/>
    </source>
</evidence>
<dbReference type="Pfam" id="PF20703">
    <property type="entry name" value="nSTAND1"/>
    <property type="match status" value="1"/>
</dbReference>
<organism evidence="6 7">
    <name type="scientific">Tautonia plasticadhaerens</name>
    <dbReference type="NCBI Taxonomy" id="2527974"/>
    <lineage>
        <taxon>Bacteria</taxon>
        <taxon>Pseudomonadati</taxon>
        <taxon>Planctomycetota</taxon>
        <taxon>Planctomycetia</taxon>
        <taxon>Isosphaerales</taxon>
        <taxon>Isosphaeraceae</taxon>
        <taxon>Tautonia</taxon>
    </lineage>
</organism>
<evidence type="ECO:0000259" key="5">
    <source>
        <dbReference type="Pfam" id="PF20703"/>
    </source>
</evidence>
<dbReference type="EMBL" id="CP036426">
    <property type="protein sequence ID" value="QDV37453.1"/>
    <property type="molecule type" value="Genomic_DNA"/>
</dbReference>
<dbReference type="PANTHER" id="PTHR19879">
    <property type="entry name" value="TRANSCRIPTION INITIATION FACTOR TFIID"/>
    <property type="match status" value="1"/>
</dbReference>
<accession>A0A518H9D7</accession>
<keyword evidence="3" id="KW-0472">Membrane</keyword>
<dbReference type="Pfam" id="PF00400">
    <property type="entry name" value="WD40"/>
    <property type="match status" value="5"/>
</dbReference>
<dbReference type="InterPro" id="IPR049052">
    <property type="entry name" value="nSTAND1"/>
</dbReference>
<feature type="compositionally biased region" description="Basic and acidic residues" evidence="2">
    <location>
        <begin position="1894"/>
        <end position="1907"/>
    </location>
</feature>
<protein>
    <submittedName>
        <fullName evidence="6">Translocation protein TolB</fullName>
    </submittedName>
</protein>
<feature type="repeat" description="WD" evidence="1">
    <location>
        <begin position="1237"/>
        <end position="1278"/>
    </location>
</feature>
<dbReference type="Gene3D" id="3.40.50.1460">
    <property type="match status" value="1"/>
</dbReference>
<dbReference type="SUPFAM" id="SSF101908">
    <property type="entry name" value="Putative isomerase YbhE"/>
    <property type="match status" value="1"/>
</dbReference>